<feature type="domain" description="F-box" evidence="2">
    <location>
        <begin position="73"/>
        <end position="122"/>
    </location>
</feature>
<dbReference type="EMBL" id="KL198115">
    <property type="protein sequence ID" value="KDQ07100.1"/>
    <property type="molecule type" value="Genomic_DNA"/>
</dbReference>
<accession>A0A067LXM5</accession>
<feature type="compositionally biased region" description="Basic and acidic residues" evidence="1">
    <location>
        <begin position="472"/>
        <end position="486"/>
    </location>
</feature>
<dbReference type="AlphaFoldDB" id="A0A067LXM5"/>
<protein>
    <recommendedName>
        <fullName evidence="2">F-box domain-containing protein</fullName>
    </recommendedName>
</protein>
<reference evidence="4" key="1">
    <citation type="journal article" date="2014" name="Proc. Natl. Acad. Sci. U.S.A.">
        <title>Extensive sampling of basidiomycete genomes demonstrates inadequacy of the white-rot/brown-rot paradigm for wood decay fungi.</title>
        <authorList>
            <person name="Riley R."/>
            <person name="Salamov A.A."/>
            <person name="Brown D.W."/>
            <person name="Nagy L.G."/>
            <person name="Floudas D."/>
            <person name="Held B.W."/>
            <person name="Levasseur A."/>
            <person name="Lombard V."/>
            <person name="Morin E."/>
            <person name="Otillar R."/>
            <person name="Lindquist E.A."/>
            <person name="Sun H."/>
            <person name="LaButti K.M."/>
            <person name="Schmutz J."/>
            <person name="Jabbour D."/>
            <person name="Luo H."/>
            <person name="Baker S.E."/>
            <person name="Pisabarro A.G."/>
            <person name="Walton J.D."/>
            <person name="Blanchette R.A."/>
            <person name="Henrissat B."/>
            <person name="Martin F."/>
            <person name="Cullen D."/>
            <person name="Hibbett D.S."/>
            <person name="Grigoriev I.V."/>
        </authorList>
    </citation>
    <scope>NUCLEOTIDE SEQUENCE [LARGE SCALE GENOMIC DNA]</scope>
    <source>
        <strain evidence="4">FD-172 SS1</strain>
    </source>
</reference>
<evidence type="ECO:0000259" key="2">
    <source>
        <dbReference type="PROSITE" id="PS50181"/>
    </source>
</evidence>
<dbReference type="SMART" id="SM00256">
    <property type="entry name" value="FBOX"/>
    <property type="match status" value="1"/>
</dbReference>
<dbReference type="Proteomes" id="UP000027195">
    <property type="component" value="Unassembled WGS sequence"/>
</dbReference>
<feature type="region of interest" description="Disordered" evidence="1">
    <location>
        <begin position="1"/>
        <end position="65"/>
    </location>
</feature>
<organism evidence="3 4">
    <name type="scientific">Botryobasidium botryosum (strain FD-172 SS1)</name>
    <dbReference type="NCBI Taxonomy" id="930990"/>
    <lineage>
        <taxon>Eukaryota</taxon>
        <taxon>Fungi</taxon>
        <taxon>Dikarya</taxon>
        <taxon>Basidiomycota</taxon>
        <taxon>Agaricomycotina</taxon>
        <taxon>Agaricomycetes</taxon>
        <taxon>Cantharellales</taxon>
        <taxon>Botryobasidiaceae</taxon>
        <taxon>Botryobasidium</taxon>
    </lineage>
</organism>
<dbReference type="PROSITE" id="PS50181">
    <property type="entry name" value="FBOX"/>
    <property type="match status" value="1"/>
</dbReference>
<dbReference type="CDD" id="cd09917">
    <property type="entry name" value="F-box_SF"/>
    <property type="match status" value="1"/>
</dbReference>
<dbReference type="OrthoDB" id="2322499at2759"/>
<feature type="compositionally biased region" description="Basic and acidic residues" evidence="1">
    <location>
        <begin position="1"/>
        <end position="11"/>
    </location>
</feature>
<dbReference type="InterPro" id="IPR001810">
    <property type="entry name" value="F-box_dom"/>
</dbReference>
<gene>
    <name evidence="3" type="ORF">BOTBODRAFT_39082</name>
</gene>
<feature type="region of interest" description="Disordered" evidence="1">
    <location>
        <begin position="450"/>
        <end position="510"/>
    </location>
</feature>
<dbReference type="Pfam" id="PF00646">
    <property type="entry name" value="F-box"/>
    <property type="match status" value="1"/>
</dbReference>
<keyword evidence="4" id="KW-1185">Reference proteome</keyword>
<feature type="compositionally biased region" description="Acidic residues" evidence="1">
    <location>
        <begin position="763"/>
        <end position="774"/>
    </location>
</feature>
<dbReference type="STRING" id="930990.A0A067LXM5"/>
<dbReference type="HOGENOM" id="CLU_404887_0_0_1"/>
<feature type="compositionally biased region" description="Polar residues" evidence="1">
    <location>
        <begin position="499"/>
        <end position="510"/>
    </location>
</feature>
<evidence type="ECO:0000313" key="3">
    <source>
        <dbReference type="EMBL" id="KDQ07100.1"/>
    </source>
</evidence>
<evidence type="ECO:0000313" key="4">
    <source>
        <dbReference type="Proteomes" id="UP000027195"/>
    </source>
</evidence>
<proteinExistence type="predicted"/>
<sequence>MTSTRRTKDFSAPRPATQASSSRKARRAIVSKDSDGDDEREETRPAKRARAGPKASNGSGKGKAKLRGNIGKLAGLLEMPLDIFLEVSTHLQPVDLLHLARTSKTMRQLLMSKTSKFAWKSARQNVPYLPECPEDLSEPQYTSLLFDRDCHVCGTPRIQRVDFTFRARLCETCHKRNVVVGHSVDCDIKVLSLVPHVSPLPSFPFYMPDLQELGFREPDPSLCYYYKPEIAQWAARFKDVQKKQRGERKSDVPQRVDLWVADRKEAVARIMAHAGDLEHWKDQTRKDKVASEAAIVTERVEAIKDKLYAEGWTPADIPQREAWTKLVSQPRPLTPRIWKTLYPKLVPLLEEAKEFRLRAEHRARVQTRKGEVELHFRKSFVEDPDIKDTMPGAEDICHFPSLAPLLELEAPVSDEAWDKVKETVKRDAMAHIRKIRRDLVRLLREVGVRPADSEAAKEAASVPAVDEGASPDDDKGKGKGKAKEVQTPDEPAPHPMAGPSNNATSGSQSSATIQALQAFIEAFASTDSEISETDVSDMWDDWDDEYDYDDWYDQEFWHDHYDYGYNPLSISDLCLDKNALSVDEKEDDADDNEETDRANVEILDRAHSVFSCATCKDPLRYPKLLEHSHILTVSQAFWGGKPRRWTIKSLQVQPDAHAVACALLQSLGADKNAPLRDMATQKYECLCCRDTNRSLSWSGLVDHFYAENLVFKKLHSRLGLGKQDNLHAYGTPGAKLASSKPMTAAEQSLFEEELDVSEHSDDSEFDELDPYAFF</sequence>
<evidence type="ECO:0000256" key="1">
    <source>
        <dbReference type="SAM" id="MobiDB-lite"/>
    </source>
</evidence>
<dbReference type="InterPro" id="IPR036047">
    <property type="entry name" value="F-box-like_dom_sf"/>
</dbReference>
<feature type="region of interest" description="Disordered" evidence="1">
    <location>
        <begin position="748"/>
        <end position="774"/>
    </location>
</feature>
<dbReference type="InParanoid" id="A0A067LXM5"/>
<dbReference type="SUPFAM" id="SSF81383">
    <property type="entry name" value="F-box domain"/>
    <property type="match status" value="1"/>
</dbReference>
<name>A0A067LXM5_BOTB1</name>